<sequence length="1297" mass="139316">MERENAAMQAAGVSEATKRNPPFGKTIRDPIAAQRDGGGVSAHGASQHSSLQEEGPNQVSLFSQTSQESIHMSYVALQSHRGDQQLCTEHISGEPNANVHSSSNPTVHLKSPHLRSLQMSHTSSRSLSPAPTKKAKVLKKMYLPPRLDSHLLSFPWSNSHPLPTMQSVPSPTRTCNGRSGAVHSYWNAASNPVPYPCGSPTAYSNGVRVISPSAQYFLQQQSLSMGDSSPIPLSISPSCRESSLIGGTSIAISPSVSGIAHSTILDAPLQASLVPPSNSDGYPHFCFGNSIMQSTPFTPVISTPSSRGHSIYLDTMMELSQHRQELDNPLSGLQTEGMRPLGHEYTPTNLARRNVSSASITSLMAEAAGQLHQVPPQSMNGAFLASCSGTIFPPQIVDGTPTGWVKLRQISPANTLSSGQPPGRSTTQLHGDDEGYAVEKQDTPQEAEAGETCNSRCSSTLDDPSSFIVENTAIFPSASPEEIASKLHIGGAGRTKFDRETNFNGTEPDAASGTEQSTVAVVAPSDSARIDDKMRSKAAVETSSTAPEAHGSTKEGLQLEVSPGVDSRRRNASQSTPGVSPPTTHVASSAPRRSLCTPSEDDGSCAPPPLRDGLTRHSPSERSTSTLSLVPNIGVMPATPTLFSVWRPVCMTPSTAPNVCEAFNDLLESLRALQSDIAKVHSRVSLNEHTARHWIGCSLNALLHLTVEVSHSAYLSAIEEPAENEVKPERGLTYAQLRVEIQSGAAGCVEGLHNTIPVAQNGCDILEPLLLTSMLARGAITSLLWSLEQAYAQCGPQPTAANGTAALKQSDVHDAAAAAATNRRAAYVTVPLPAPLTAERIDELMDSDALANELGGEWRQFTSDYNRTLFRYVFLRVLYAQLSRKNGSEGSGGANNAADGTYQHRSSAANTNGSTETTLHTIASAWVDHQVKQWSFIFQQDAFMENCNDAVIRENLPEVDEAGIQLLREAFCRDFPSYEVVCKVFSSFREGECWQRWYTLLGQMMESAFYVQGNTALLDYATEWFTKAPSPSASAALQAISAGQITLEQVGEALATVETSLGLMEEEGRARRVTILQLLLRRIFVLGVVSSVHRNLGKDAVLSDAQLATYVQVQRKSLDEVEAQLTSEHAEGKNLIKCIRAFLSLFSDKSTCTFKAGVAGFGEAAATRIVDGNAIPSVSSPHLQWNTSTVEPLASLLEDARPHIGSSERSTNEDTQKWTRDALSLIHDVSTSTIGAIKSLCALFQTGVDVTEAKRDYSVAPTNIPIHSTRALSHLQASLTETHRTAMVCLASLHLDY</sequence>
<proteinExistence type="predicted"/>
<gene>
    <name evidence="2" type="ORF">ABL78_3425</name>
</gene>
<dbReference type="OrthoDB" id="273708at2759"/>
<evidence type="ECO:0000313" key="3">
    <source>
        <dbReference type="Proteomes" id="UP000038009"/>
    </source>
</evidence>
<evidence type="ECO:0000256" key="1">
    <source>
        <dbReference type="SAM" id="MobiDB-lite"/>
    </source>
</evidence>
<name>A0A0N0P6C5_LEPSE</name>
<feature type="region of interest" description="Disordered" evidence="1">
    <location>
        <begin position="497"/>
        <end position="626"/>
    </location>
</feature>
<dbReference type="Proteomes" id="UP000038009">
    <property type="component" value="Unassembled WGS sequence"/>
</dbReference>
<dbReference type="VEuPathDB" id="TriTrypDB:Lsey_0086_0020"/>
<dbReference type="EMBL" id="LJSK01000086">
    <property type="protein sequence ID" value="KPI87476.1"/>
    <property type="molecule type" value="Genomic_DNA"/>
</dbReference>
<protein>
    <submittedName>
        <fullName evidence="2">Uncharacterized protein</fullName>
    </submittedName>
</protein>
<feature type="compositionally biased region" description="Polar residues" evidence="1">
    <location>
        <begin position="572"/>
        <end position="587"/>
    </location>
</feature>
<evidence type="ECO:0000313" key="2">
    <source>
        <dbReference type="EMBL" id="KPI87476.1"/>
    </source>
</evidence>
<comment type="caution">
    <text evidence="2">The sequence shown here is derived from an EMBL/GenBank/DDBJ whole genome shotgun (WGS) entry which is preliminary data.</text>
</comment>
<keyword evidence="3" id="KW-1185">Reference proteome</keyword>
<feature type="region of interest" description="Disordered" evidence="1">
    <location>
        <begin position="885"/>
        <end position="913"/>
    </location>
</feature>
<feature type="compositionally biased region" description="Polar residues" evidence="1">
    <location>
        <begin position="903"/>
        <end position="913"/>
    </location>
</feature>
<feature type="region of interest" description="Disordered" evidence="1">
    <location>
        <begin position="1"/>
        <end position="60"/>
    </location>
</feature>
<accession>A0A0N0P6C5</accession>
<reference evidence="2 3" key="1">
    <citation type="journal article" date="2015" name="PLoS Pathog.">
        <title>Leptomonas seymouri: Adaptations to the Dixenous Life Cycle Analyzed by Genome Sequencing, Transcriptome Profiling and Co-infection with Leishmania donovani.</title>
        <authorList>
            <person name="Kraeva N."/>
            <person name="Butenko A."/>
            <person name="Hlavacova J."/>
            <person name="Kostygov A."/>
            <person name="Myskova J."/>
            <person name="Grybchuk D."/>
            <person name="Lestinova T."/>
            <person name="Votypka J."/>
            <person name="Volf P."/>
            <person name="Opperdoes F."/>
            <person name="Flegontov P."/>
            <person name="Lukes J."/>
            <person name="Yurchenko V."/>
        </authorList>
    </citation>
    <scope>NUCLEOTIDE SEQUENCE [LARGE SCALE GENOMIC DNA]</scope>
    <source>
        <strain evidence="2 3">ATCC 30220</strain>
    </source>
</reference>
<dbReference type="OMA" id="KTVNCIY"/>
<feature type="compositionally biased region" description="Polar residues" evidence="1">
    <location>
        <begin position="44"/>
        <end position="60"/>
    </location>
</feature>
<organism evidence="2 3">
    <name type="scientific">Leptomonas seymouri</name>
    <dbReference type="NCBI Taxonomy" id="5684"/>
    <lineage>
        <taxon>Eukaryota</taxon>
        <taxon>Discoba</taxon>
        <taxon>Euglenozoa</taxon>
        <taxon>Kinetoplastea</taxon>
        <taxon>Metakinetoplastina</taxon>
        <taxon>Trypanosomatida</taxon>
        <taxon>Trypanosomatidae</taxon>
        <taxon>Leishmaniinae</taxon>
        <taxon>Leptomonas</taxon>
    </lineage>
</organism>